<dbReference type="Gene3D" id="3.40.190.290">
    <property type="match status" value="1"/>
</dbReference>
<dbReference type="PANTHER" id="PTHR30126:SF96">
    <property type="entry name" value="TRANSCRIPTIONAL REGULATORY PROTEIN, LYSR FAMILY"/>
    <property type="match status" value="1"/>
</dbReference>
<accession>A0ABW1R620</accession>
<dbReference type="InterPro" id="IPR005119">
    <property type="entry name" value="LysR_subst-bd"/>
</dbReference>
<keyword evidence="2" id="KW-0805">Transcription regulation</keyword>
<dbReference type="InterPro" id="IPR036390">
    <property type="entry name" value="WH_DNA-bd_sf"/>
</dbReference>
<evidence type="ECO:0000313" key="7">
    <source>
        <dbReference type="Proteomes" id="UP001596253"/>
    </source>
</evidence>
<keyword evidence="3" id="KW-0238">DNA-binding</keyword>
<evidence type="ECO:0000313" key="6">
    <source>
        <dbReference type="EMBL" id="MFC6164900.1"/>
    </source>
</evidence>
<keyword evidence="4" id="KW-0804">Transcription</keyword>
<evidence type="ECO:0000256" key="3">
    <source>
        <dbReference type="ARBA" id="ARBA00023125"/>
    </source>
</evidence>
<dbReference type="SUPFAM" id="SSF53850">
    <property type="entry name" value="Periplasmic binding protein-like II"/>
    <property type="match status" value="1"/>
</dbReference>
<dbReference type="InterPro" id="IPR000847">
    <property type="entry name" value="LysR_HTH_N"/>
</dbReference>
<dbReference type="SUPFAM" id="SSF46785">
    <property type="entry name" value="Winged helix' DNA-binding domain"/>
    <property type="match status" value="1"/>
</dbReference>
<dbReference type="EMBL" id="JBHSSD010000040">
    <property type="protein sequence ID" value="MFC6164900.1"/>
    <property type="molecule type" value="Genomic_DNA"/>
</dbReference>
<sequence length="297" mass="33207">MEQRLADFLAAIETTGNMTKAAQSLFITQPYISQTISRAEHDLQVALLNRQHQPLTLTYAGKRVLTYLQAEHQLQRSLKQELHQLTNHAYGSLSLAINQPLAATWLPAILPTLYTKFPQLHTSLMEMTTSDAEQLLPAGKIDAFIGKAIHDDRLSFHTIGRVTLALVVPSSYSIHVDPANPLAVLTNQNFIRLSDPSRFQEMVDHFFQDNGITVINRIEAPDSRVALQLSLAQLGCTITGLIDARQLQRQQPQRLQVFPIPIEQLSLDMGISYPRQNRSEVMTTLVNTVTTVLPALI</sequence>
<evidence type="ECO:0000259" key="5">
    <source>
        <dbReference type="PROSITE" id="PS50931"/>
    </source>
</evidence>
<evidence type="ECO:0000256" key="2">
    <source>
        <dbReference type="ARBA" id="ARBA00023015"/>
    </source>
</evidence>
<feature type="domain" description="HTH lysR-type" evidence="5">
    <location>
        <begin position="1"/>
        <end position="58"/>
    </location>
</feature>
<comment type="caution">
    <text evidence="6">The sequence shown here is derived from an EMBL/GenBank/DDBJ whole genome shotgun (WGS) entry which is preliminary data.</text>
</comment>
<evidence type="ECO:0000256" key="1">
    <source>
        <dbReference type="ARBA" id="ARBA00009437"/>
    </source>
</evidence>
<comment type="similarity">
    <text evidence="1">Belongs to the LysR transcriptional regulatory family.</text>
</comment>
<reference evidence="7" key="1">
    <citation type="journal article" date="2019" name="Int. J. Syst. Evol. Microbiol.">
        <title>The Global Catalogue of Microorganisms (GCM) 10K type strain sequencing project: providing services to taxonomists for standard genome sequencing and annotation.</title>
        <authorList>
            <consortium name="The Broad Institute Genomics Platform"/>
            <consortium name="The Broad Institute Genome Sequencing Center for Infectious Disease"/>
            <person name="Wu L."/>
            <person name="Ma J."/>
        </authorList>
    </citation>
    <scope>NUCLEOTIDE SEQUENCE [LARGE SCALE GENOMIC DNA]</scope>
    <source>
        <strain evidence="7">CCM 8932</strain>
    </source>
</reference>
<protein>
    <submittedName>
        <fullName evidence="6">LysR substrate-binding domain-containing protein</fullName>
    </submittedName>
</protein>
<name>A0ABW1R620_9LACO</name>
<dbReference type="Proteomes" id="UP001596253">
    <property type="component" value="Unassembled WGS sequence"/>
</dbReference>
<dbReference type="CDD" id="cd05466">
    <property type="entry name" value="PBP2_LTTR_substrate"/>
    <property type="match status" value="1"/>
</dbReference>
<keyword evidence="7" id="KW-1185">Reference proteome</keyword>
<dbReference type="PANTHER" id="PTHR30126">
    <property type="entry name" value="HTH-TYPE TRANSCRIPTIONAL REGULATOR"/>
    <property type="match status" value="1"/>
</dbReference>
<dbReference type="Pfam" id="PF00126">
    <property type="entry name" value="HTH_1"/>
    <property type="match status" value="1"/>
</dbReference>
<dbReference type="Pfam" id="PF03466">
    <property type="entry name" value="LysR_substrate"/>
    <property type="match status" value="1"/>
</dbReference>
<proteinExistence type="inferred from homology"/>
<gene>
    <name evidence="6" type="ORF">ACFP3T_09490</name>
</gene>
<organism evidence="6 7">
    <name type="scientific">Lactiplantibacillus dongliensis</name>
    <dbReference type="NCBI Taxonomy" id="2559919"/>
    <lineage>
        <taxon>Bacteria</taxon>
        <taxon>Bacillati</taxon>
        <taxon>Bacillota</taxon>
        <taxon>Bacilli</taxon>
        <taxon>Lactobacillales</taxon>
        <taxon>Lactobacillaceae</taxon>
        <taxon>Lactiplantibacillus</taxon>
    </lineage>
</organism>
<evidence type="ECO:0000256" key="4">
    <source>
        <dbReference type="ARBA" id="ARBA00023163"/>
    </source>
</evidence>
<dbReference type="RefSeq" id="WP_137639525.1">
    <property type="nucleotide sequence ID" value="NZ_BJDK01000007.1"/>
</dbReference>
<dbReference type="InterPro" id="IPR036388">
    <property type="entry name" value="WH-like_DNA-bd_sf"/>
</dbReference>
<dbReference type="Gene3D" id="1.10.10.10">
    <property type="entry name" value="Winged helix-like DNA-binding domain superfamily/Winged helix DNA-binding domain"/>
    <property type="match status" value="1"/>
</dbReference>
<dbReference type="PROSITE" id="PS50931">
    <property type="entry name" value="HTH_LYSR"/>
    <property type="match status" value="1"/>
</dbReference>